<evidence type="ECO:0000256" key="1">
    <source>
        <dbReference type="SAM" id="MobiDB-lite"/>
    </source>
</evidence>
<organism evidence="2 3">
    <name type="scientific">Heterostelium pallidum (strain ATCC 26659 / Pp 5 / PN500)</name>
    <name type="common">Cellular slime mold</name>
    <name type="synonym">Polysphondylium pallidum</name>
    <dbReference type="NCBI Taxonomy" id="670386"/>
    <lineage>
        <taxon>Eukaryota</taxon>
        <taxon>Amoebozoa</taxon>
        <taxon>Evosea</taxon>
        <taxon>Eumycetozoa</taxon>
        <taxon>Dictyostelia</taxon>
        <taxon>Acytosteliales</taxon>
        <taxon>Acytosteliaceae</taxon>
        <taxon>Heterostelium</taxon>
    </lineage>
</organism>
<gene>
    <name evidence="2" type="ORF">PPL_02675</name>
</gene>
<accession>D3B2R1</accession>
<comment type="caution">
    <text evidence="2">The sequence shown here is derived from an EMBL/GenBank/DDBJ whole genome shotgun (WGS) entry which is preliminary data.</text>
</comment>
<dbReference type="Proteomes" id="UP000001396">
    <property type="component" value="Unassembled WGS sequence"/>
</dbReference>
<dbReference type="GeneID" id="31358198"/>
<dbReference type="AlphaFoldDB" id="D3B2R1"/>
<sequence>MSISIHLNICLRIEKNTEFQTTPYYFSGYKDGSALQWLKDNTTMQCSEGAYRYAIGKSNLPVIEWIRDNTKELNDGVQIGDELKNIKVQCNNQRKRLTSSALDNYWKDFDSRKSIHNSVNTTSVVPHTLFIDSGGEHYDGGGGGGLEEEGDYSPSIPDKELCQFSDKVNNAIKSFESIDTTITSTFSIQPPISTTTTTTTTTTASTNHKNPTTSTESTTSTTTTTSVDMSTAFQLHSVMLQYQSDRIHWEEESASDKQTIDSTRNRSHPVDQPSESGDHFCQGLSYPELIKFAILLYGQKVTNINGLVYGKFSESNYYACKKDQVVTTKLYNNYRRCSSCIRMQQIVYQSLHKYKNGRVLEIKYSNKQHVKSGEQVRTDQVAQTSLGTIKNYIPPIIYYGSSDHKVLESLSKQKYYALAMDEIEISAGLLLPSFTAVDWHSKGDYQFRQS</sequence>
<feature type="region of interest" description="Disordered" evidence="1">
    <location>
        <begin position="251"/>
        <end position="277"/>
    </location>
</feature>
<reference evidence="2 3" key="1">
    <citation type="journal article" date="2011" name="Genome Res.">
        <title>Phylogeny-wide analysis of social amoeba genomes highlights ancient origins for complex intercellular communication.</title>
        <authorList>
            <person name="Heidel A.J."/>
            <person name="Lawal H.M."/>
            <person name="Felder M."/>
            <person name="Schilde C."/>
            <person name="Helps N.R."/>
            <person name="Tunggal B."/>
            <person name="Rivero F."/>
            <person name="John U."/>
            <person name="Schleicher M."/>
            <person name="Eichinger L."/>
            <person name="Platzer M."/>
            <person name="Noegel A.A."/>
            <person name="Schaap P."/>
            <person name="Gloeckner G."/>
        </authorList>
    </citation>
    <scope>NUCLEOTIDE SEQUENCE [LARGE SCALE GENOMIC DNA]</scope>
    <source>
        <strain evidence="3">ATCC 26659 / Pp 5 / PN500</strain>
    </source>
</reference>
<dbReference type="InParanoid" id="D3B2R1"/>
<evidence type="ECO:0000313" key="2">
    <source>
        <dbReference type="EMBL" id="EFA83609.1"/>
    </source>
</evidence>
<evidence type="ECO:0000313" key="3">
    <source>
        <dbReference type="Proteomes" id="UP000001396"/>
    </source>
</evidence>
<feature type="region of interest" description="Disordered" evidence="1">
    <location>
        <begin position="190"/>
        <end position="225"/>
    </location>
</feature>
<protein>
    <submittedName>
        <fullName evidence="2">Uncharacterized protein</fullName>
    </submittedName>
</protein>
<keyword evidence="3" id="KW-1185">Reference proteome</keyword>
<proteinExistence type="predicted"/>
<dbReference type="RefSeq" id="XP_020435726.1">
    <property type="nucleotide sequence ID" value="XM_020573654.1"/>
</dbReference>
<dbReference type="EMBL" id="ADBJ01000010">
    <property type="protein sequence ID" value="EFA83609.1"/>
    <property type="molecule type" value="Genomic_DNA"/>
</dbReference>
<name>D3B2R1_HETP5</name>